<dbReference type="SUPFAM" id="SSF51011">
    <property type="entry name" value="Glycosyl hydrolase domain"/>
    <property type="match status" value="1"/>
</dbReference>
<name>A0A9W7G6R5_9STRA</name>
<dbReference type="SUPFAM" id="SSF51445">
    <property type="entry name" value="(Trans)glycosidases"/>
    <property type="match status" value="1"/>
</dbReference>
<comment type="caution">
    <text evidence="10">The sequence shown here is derived from an EMBL/GenBank/DDBJ whole genome shotgun (WGS) entry which is preliminary data.</text>
</comment>
<dbReference type="PANTHER" id="PTHR11452:SF33">
    <property type="entry name" value="ALPHA-GALACTOSIDASE 2"/>
    <property type="match status" value="1"/>
</dbReference>
<evidence type="ECO:0000256" key="7">
    <source>
        <dbReference type="RuleBase" id="RU361168"/>
    </source>
</evidence>
<evidence type="ECO:0000256" key="2">
    <source>
        <dbReference type="ARBA" id="ARBA00009743"/>
    </source>
</evidence>
<evidence type="ECO:0000256" key="3">
    <source>
        <dbReference type="ARBA" id="ARBA00012755"/>
    </source>
</evidence>
<dbReference type="GO" id="GO:0004557">
    <property type="term" value="F:alpha-galactosidase activity"/>
    <property type="evidence" value="ECO:0007669"/>
    <property type="project" value="UniProtKB-EC"/>
</dbReference>
<feature type="signal peptide" evidence="8">
    <location>
        <begin position="1"/>
        <end position="15"/>
    </location>
</feature>
<keyword evidence="5 7" id="KW-0378">Hydrolase</keyword>
<evidence type="ECO:0000256" key="6">
    <source>
        <dbReference type="ARBA" id="ARBA00023295"/>
    </source>
</evidence>
<dbReference type="Gene3D" id="3.20.20.70">
    <property type="entry name" value="Aldolase class I"/>
    <property type="match status" value="1"/>
</dbReference>
<dbReference type="InterPro" id="IPR041233">
    <property type="entry name" value="Melibiase_C"/>
</dbReference>
<evidence type="ECO:0000256" key="1">
    <source>
        <dbReference type="ARBA" id="ARBA00001255"/>
    </source>
</evidence>
<accession>A0A9W7G6R5</accession>
<dbReference type="Pfam" id="PF17801">
    <property type="entry name" value="Melibiase_C"/>
    <property type="match status" value="1"/>
</dbReference>
<dbReference type="CDD" id="cd14792">
    <property type="entry name" value="GH27"/>
    <property type="match status" value="1"/>
</dbReference>
<keyword evidence="11" id="KW-1185">Reference proteome</keyword>
<evidence type="ECO:0000256" key="4">
    <source>
        <dbReference type="ARBA" id="ARBA00022729"/>
    </source>
</evidence>
<dbReference type="Gene3D" id="2.60.40.1180">
    <property type="entry name" value="Golgi alpha-mannosidase II"/>
    <property type="match status" value="1"/>
</dbReference>
<evidence type="ECO:0000256" key="8">
    <source>
        <dbReference type="SAM" id="SignalP"/>
    </source>
</evidence>
<dbReference type="AlphaFoldDB" id="A0A9W7G6R5"/>
<feature type="chain" id="PRO_5040953179" description="Alpha-galactosidase" evidence="8">
    <location>
        <begin position="16"/>
        <end position="447"/>
    </location>
</feature>
<dbReference type="Pfam" id="PF16499">
    <property type="entry name" value="Melibiase_2"/>
    <property type="match status" value="1"/>
</dbReference>
<evidence type="ECO:0000313" key="11">
    <source>
        <dbReference type="Proteomes" id="UP001165065"/>
    </source>
</evidence>
<dbReference type="Proteomes" id="UP001165065">
    <property type="component" value="Unassembled WGS sequence"/>
</dbReference>
<evidence type="ECO:0000256" key="5">
    <source>
        <dbReference type="ARBA" id="ARBA00022801"/>
    </source>
</evidence>
<dbReference type="PANTHER" id="PTHR11452">
    <property type="entry name" value="ALPHA-GALACTOSIDASE/ALPHA-N-ACETYLGALACTOSAMINIDASE"/>
    <property type="match status" value="1"/>
</dbReference>
<dbReference type="InterPro" id="IPR002241">
    <property type="entry name" value="Glyco_hydro_27"/>
</dbReference>
<comment type="catalytic activity">
    <reaction evidence="1 7">
        <text>Hydrolysis of terminal, non-reducing alpha-D-galactose residues in alpha-D-galactosides, including galactose oligosaccharides, galactomannans and galactolipids.</text>
        <dbReference type="EC" id="3.2.1.22"/>
    </reaction>
</comment>
<dbReference type="InterPro" id="IPR013785">
    <property type="entry name" value="Aldolase_TIM"/>
</dbReference>
<dbReference type="InterPro" id="IPR017853">
    <property type="entry name" value="GH"/>
</dbReference>
<protein>
    <recommendedName>
        <fullName evidence="3 7">Alpha-galactosidase</fullName>
        <ecNumber evidence="3 7">3.2.1.22</ecNumber>
    </recommendedName>
    <alternativeName>
        <fullName evidence="7">Melibiase</fullName>
    </alternativeName>
</protein>
<keyword evidence="7" id="KW-1015">Disulfide bond</keyword>
<keyword evidence="6 7" id="KW-0326">Glycosidase</keyword>
<proteinExistence type="inferred from homology"/>
<dbReference type="InterPro" id="IPR013780">
    <property type="entry name" value="Glyco_hydro_b"/>
</dbReference>
<feature type="domain" description="Alpha galactosidase C-terminal" evidence="9">
    <location>
        <begin position="368"/>
        <end position="443"/>
    </location>
</feature>
<dbReference type="GO" id="GO:0005975">
    <property type="term" value="P:carbohydrate metabolic process"/>
    <property type="evidence" value="ECO:0007669"/>
    <property type="project" value="InterPro"/>
</dbReference>
<dbReference type="EMBL" id="BRYA01000037">
    <property type="protein sequence ID" value="GMI34031.1"/>
    <property type="molecule type" value="Genomic_DNA"/>
</dbReference>
<organism evidence="10 11">
    <name type="scientific">Triparma columacea</name>
    <dbReference type="NCBI Taxonomy" id="722753"/>
    <lineage>
        <taxon>Eukaryota</taxon>
        <taxon>Sar</taxon>
        <taxon>Stramenopiles</taxon>
        <taxon>Ochrophyta</taxon>
        <taxon>Bolidophyceae</taxon>
        <taxon>Parmales</taxon>
        <taxon>Triparmaceae</taxon>
        <taxon>Triparma</taxon>
    </lineage>
</organism>
<comment type="similarity">
    <text evidence="2 7">Belongs to the glycosyl hydrolase 27 family.</text>
</comment>
<dbReference type="PRINTS" id="PR00740">
    <property type="entry name" value="GLHYDRLASE27"/>
</dbReference>
<keyword evidence="4 8" id="KW-0732">Signal</keyword>
<reference evidence="11" key="1">
    <citation type="journal article" date="2023" name="Commun. Biol.">
        <title>Genome analysis of Parmales, the sister group of diatoms, reveals the evolutionary specialization of diatoms from phago-mixotrophs to photoautotrophs.</title>
        <authorList>
            <person name="Ban H."/>
            <person name="Sato S."/>
            <person name="Yoshikawa S."/>
            <person name="Yamada K."/>
            <person name="Nakamura Y."/>
            <person name="Ichinomiya M."/>
            <person name="Sato N."/>
            <person name="Blanc-Mathieu R."/>
            <person name="Endo H."/>
            <person name="Kuwata A."/>
            <person name="Ogata H."/>
        </authorList>
    </citation>
    <scope>NUCLEOTIDE SEQUENCE [LARGE SCALE GENOMIC DNA]</scope>
</reference>
<dbReference type="OrthoDB" id="5795902at2759"/>
<evidence type="ECO:0000259" key="9">
    <source>
        <dbReference type="Pfam" id="PF17801"/>
    </source>
</evidence>
<dbReference type="EC" id="3.2.1.22" evidence="3 7"/>
<gene>
    <name evidence="10" type="ORF">TrCOL_g6069</name>
</gene>
<evidence type="ECO:0000313" key="10">
    <source>
        <dbReference type="EMBL" id="GMI34031.1"/>
    </source>
</evidence>
<sequence length="447" mass="49843">MKQFSPFLLLSFASANELAMKPPMGWRSWNLFGENVSQSLLESIMDHMVSRTRSVDGVPTSLCDLGYCDVGLDDNWQACGSYSDSHIPLNFHDEEGTPQINFDLFPDMKSMTDYAHSLGLTAGWYGNNCICREHFTHDRRFYEGDVKMFIDLGFDGWKLDGCGSKLDLQLYDELLTAAGVEAVVENCHWGMRIAPPFEPTLDWCPWNFFRTSGDVRANYASIMGNLKSTYKYADSLLSRPGCWSYPDMLEVGCSDGPGGDIDKGLTSEESRSHFGAWSIISSPLVLGMDVRNATVMDAVWDVVANKEAIAINQAWYGHAGGPFKSSTDRFTTLSDVNPAEVDSGVLKHRGLKEYEEALKETGSFRTPDWQYLYKPLSDDGSKFAVLLMNSRDEAADLVLDFTDIPNFKGGQVSVRDVWERKDVGDFEGSMTVNVKSHDAAFFTVSVV</sequence>